<protein>
    <submittedName>
        <fullName evidence="1">Uncharacterized protein</fullName>
    </submittedName>
</protein>
<reference evidence="1" key="1">
    <citation type="journal article" date="2020" name="Stud. Mycol.">
        <title>101 Dothideomycetes genomes: a test case for predicting lifestyles and emergence of pathogens.</title>
        <authorList>
            <person name="Haridas S."/>
            <person name="Albert R."/>
            <person name="Binder M."/>
            <person name="Bloem J."/>
            <person name="Labutti K."/>
            <person name="Salamov A."/>
            <person name="Andreopoulos B."/>
            <person name="Baker S."/>
            <person name="Barry K."/>
            <person name="Bills G."/>
            <person name="Bluhm B."/>
            <person name="Cannon C."/>
            <person name="Castanera R."/>
            <person name="Culley D."/>
            <person name="Daum C."/>
            <person name="Ezra D."/>
            <person name="Gonzalez J."/>
            <person name="Henrissat B."/>
            <person name="Kuo A."/>
            <person name="Liang C."/>
            <person name="Lipzen A."/>
            <person name="Lutzoni F."/>
            <person name="Magnuson J."/>
            <person name="Mondo S."/>
            <person name="Nolan M."/>
            <person name="Ohm R."/>
            <person name="Pangilinan J."/>
            <person name="Park H.-J."/>
            <person name="Ramirez L."/>
            <person name="Alfaro M."/>
            <person name="Sun H."/>
            <person name="Tritt A."/>
            <person name="Yoshinaga Y."/>
            <person name="Zwiers L.-H."/>
            <person name="Turgeon B."/>
            <person name="Goodwin S."/>
            <person name="Spatafora J."/>
            <person name="Crous P."/>
            <person name="Grigoriev I."/>
        </authorList>
    </citation>
    <scope>NUCLEOTIDE SEQUENCE</scope>
    <source>
        <strain evidence="1">CBS 627.86</strain>
    </source>
</reference>
<name>A0A6A5YW12_9PLEO</name>
<accession>A0A6A5YW12</accession>
<keyword evidence="2" id="KW-1185">Reference proteome</keyword>
<evidence type="ECO:0000313" key="1">
    <source>
        <dbReference type="EMBL" id="KAF2110747.1"/>
    </source>
</evidence>
<proteinExistence type="predicted"/>
<dbReference type="AlphaFoldDB" id="A0A6A5YW12"/>
<dbReference type="Proteomes" id="UP000799770">
    <property type="component" value="Unassembled WGS sequence"/>
</dbReference>
<dbReference type="EMBL" id="ML977337">
    <property type="protein sequence ID" value="KAF2110747.1"/>
    <property type="molecule type" value="Genomic_DNA"/>
</dbReference>
<sequence>MICLQLFHNLSRRAVAITEKPQQSLCNSLLSCAKARSTLARRADDCGSDEAQVTEARYPVVKHSASRRHALCSRNEALVAVALMADEINHRQARDRNAELAELAQRGILQDSGISRAANEPLSCRGIRAYRRRKSLTQTRVC</sequence>
<evidence type="ECO:0000313" key="2">
    <source>
        <dbReference type="Proteomes" id="UP000799770"/>
    </source>
</evidence>
<gene>
    <name evidence="1" type="ORF">BDV96DRAFT_199162</name>
</gene>
<organism evidence="1 2">
    <name type="scientific">Lophiotrema nucula</name>
    <dbReference type="NCBI Taxonomy" id="690887"/>
    <lineage>
        <taxon>Eukaryota</taxon>
        <taxon>Fungi</taxon>
        <taxon>Dikarya</taxon>
        <taxon>Ascomycota</taxon>
        <taxon>Pezizomycotina</taxon>
        <taxon>Dothideomycetes</taxon>
        <taxon>Pleosporomycetidae</taxon>
        <taxon>Pleosporales</taxon>
        <taxon>Lophiotremataceae</taxon>
        <taxon>Lophiotrema</taxon>
    </lineage>
</organism>